<dbReference type="WBParaSite" id="SBAD_0001292801-mRNA-1">
    <property type="protein sequence ID" value="SBAD_0001292801-mRNA-1"/>
    <property type="gene ID" value="SBAD_0001292801"/>
</dbReference>
<protein>
    <submittedName>
        <fullName evidence="4">Alpha-and gamma-adaptin-binding protein p34</fullName>
    </submittedName>
</protein>
<feature type="compositionally biased region" description="Basic and acidic residues" evidence="1">
    <location>
        <begin position="193"/>
        <end position="206"/>
    </location>
</feature>
<dbReference type="OrthoDB" id="1741717at2759"/>
<dbReference type="AlphaFoldDB" id="A0A183J9H1"/>
<dbReference type="InterPro" id="IPR019341">
    <property type="entry name" value="Alpha/Gamma-adaptin-bd_p34"/>
</dbReference>
<organism evidence="4">
    <name type="scientific">Soboliphyme baturini</name>
    <dbReference type="NCBI Taxonomy" id="241478"/>
    <lineage>
        <taxon>Eukaryota</taxon>
        <taxon>Metazoa</taxon>
        <taxon>Ecdysozoa</taxon>
        <taxon>Nematoda</taxon>
        <taxon>Enoplea</taxon>
        <taxon>Dorylaimia</taxon>
        <taxon>Dioctophymatida</taxon>
        <taxon>Dioctophymatoidea</taxon>
        <taxon>Soboliphymatidae</taxon>
        <taxon>Soboliphyme</taxon>
    </lineage>
</organism>
<gene>
    <name evidence="2" type="ORF">SBAD_LOCUS12519</name>
</gene>
<dbReference type="Gene3D" id="3.40.50.11960">
    <property type="match status" value="1"/>
</dbReference>
<evidence type="ECO:0000256" key="1">
    <source>
        <dbReference type="SAM" id="MobiDB-lite"/>
    </source>
</evidence>
<dbReference type="EMBL" id="UZAM01018022">
    <property type="protein sequence ID" value="VDP49225.1"/>
    <property type="molecule type" value="Genomic_DNA"/>
</dbReference>
<keyword evidence="3" id="KW-1185">Reference proteome</keyword>
<dbReference type="Proteomes" id="UP000270296">
    <property type="component" value="Unassembled WGS sequence"/>
</dbReference>
<dbReference type="PANTHER" id="PTHR14659:SF1">
    <property type="entry name" value="ALPHA- AND GAMMA-ADAPTIN-BINDING PROTEIN P34"/>
    <property type="match status" value="1"/>
</dbReference>
<dbReference type="PANTHER" id="PTHR14659">
    <property type="entry name" value="ALPHA- AND GAMMA-ADAPTIN-BINDING PROTEIN P34"/>
    <property type="match status" value="1"/>
</dbReference>
<evidence type="ECO:0000313" key="2">
    <source>
        <dbReference type="EMBL" id="VDP49225.1"/>
    </source>
</evidence>
<proteinExistence type="predicted"/>
<accession>A0A183J9H1</accession>
<evidence type="ECO:0000313" key="3">
    <source>
        <dbReference type="Proteomes" id="UP000270296"/>
    </source>
</evidence>
<reference evidence="2 3" key="2">
    <citation type="submission" date="2018-11" db="EMBL/GenBank/DDBJ databases">
        <authorList>
            <consortium name="Pathogen Informatics"/>
        </authorList>
    </citation>
    <scope>NUCLEOTIDE SEQUENCE [LARGE SCALE GENOMIC DNA]</scope>
</reference>
<feature type="region of interest" description="Disordered" evidence="1">
    <location>
        <begin position="172"/>
        <end position="206"/>
    </location>
</feature>
<dbReference type="Pfam" id="PF10199">
    <property type="entry name" value="Adaptin_binding"/>
    <property type="match status" value="1"/>
</dbReference>
<reference evidence="4" key="1">
    <citation type="submission" date="2016-06" db="UniProtKB">
        <authorList>
            <consortium name="WormBaseParasite"/>
        </authorList>
    </citation>
    <scope>IDENTIFICATION</scope>
</reference>
<feature type="compositionally biased region" description="Polar residues" evidence="1">
    <location>
        <begin position="172"/>
        <end position="186"/>
    </location>
</feature>
<name>A0A183J9H1_9BILA</name>
<sequence length="258" mass="29596">MDKPMILVIECFHSTPSDEQRAVLEIFRPQNSPNLSSDCCQWHIKTKYYEADVTVLIVDAKTAQETDISSIEALVVLFDDFKFLERANFWPRMFSLNPEIKVLTCVRVWDCEREDVSRWCLEHGFDLVETDPSPEYVAEAEEFNEKIGKGRIIEILQNVFCEQADSKKFSNDTASVLSNDSHSSCPVNPDVTTDGHSEGDGARDEDTSSALDYILQNFQEIQQHAESLPWEERRLFAERTVLKLWEEIGTDDDSPDEC</sequence>
<evidence type="ECO:0000313" key="4">
    <source>
        <dbReference type="WBParaSite" id="SBAD_0001292801-mRNA-1"/>
    </source>
</evidence>